<dbReference type="PANTHER" id="PTHR44591">
    <property type="entry name" value="STRESS RESPONSE REGULATOR PROTEIN 1"/>
    <property type="match status" value="1"/>
</dbReference>
<dbReference type="InterPro" id="IPR050595">
    <property type="entry name" value="Bact_response_regulator"/>
</dbReference>
<evidence type="ECO:0000256" key="1">
    <source>
        <dbReference type="ARBA" id="ARBA00022553"/>
    </source>
</evidence>
<reference evidence="4" key="3">
    <citation type="submission" date="2012-09" db="EMBL/GenBank/DDBJ databases">
        <authorList>
            <person name="Aklujkar M."/>
            <person name="Krushkal J."/>
            <person name="DiBartolo G."/>
            <person name="Lapidus A."/>
            <person name="Land M.L."/>
            <person name="Lovley D.R."/>
        </authorList>
    </citation>
    <scope>NUCLEOTIDE SEQUENCE</scope>
    <source>
        <strain evidence="4">GS-15</strain>
    </source>
</reference>
<reference evidence="4" key="2">
    <citation type="journal article" date="2009" name="BMC Microbiol.">
        <title>The genome sequence of Geobacter metallireducens: features of metabolism, physiology and regulation common and dissimilar to Geobacter sulfurreducens.</title>
        <authorList>
            <person name="Aklujkar M."/>
            <person name="Krushkal J."/>
            <person name="DiBartolo G."/>
            <person name="Lapidus A."/>
            <person name="Land M.L."/>
            <person name="Lovley D.R."/>
        </authorList>
    </citation>
    <scope>NUCLEOTIDE SEQUENCE [LARGE SCALE GENOMIC DNA]</scope>
    <source>
        <strain evidence="4">GS-15</strain>
    </source>
</reference>
<organism evidence="4 5">
    <name type="scientific">Geobacter metallireducens (strain ATCC 53774 / DSM 7210 / GS-15)</name>
    <dbReference type="NCBI Taxonomy" id="269799"/>
    <lineage>
        <taxon>Bacteria</taxon>
        <taxon>Pseudomonadati</taxon>
        <taxon>Thermodesulfobacteriota</taxon>
        <taxon>Desulfuromonadia</taxon>
        <taxon>Geobacterales</taxon>
        <taxon>Geobacteraceae</taxon>
        <taxon>Geobacter</taxon>
    </lineage>
</organism>
<name>Q39RI0_GEOMG</name>
<dbReference type="GO" id="GO:0000160">
    <property type="term" value="P:phosphorelay signal transduction system"/>
    <property type="evidence" value="ECO:0007669"/>
    <property type="project" value="InterPro"/>
</dbReference>
<sequence>MLGLLIADNDTVARKELADLFIEAGYNVTVTNSAANALYGILKKTAQVVLIGSEFDNFKAGDLIPLLKQCDRNVTIILVSDEDSLPVMRKLRKDGIFYHALRPVKPEDKEEIRQAVRCAFENLLSARPAR</sequence>
<feature type="domain" description="Response regulatory" evidence="3">
    <location>
        <begin position="3"/>
        <end position="117"/>
    </location>
</feature>
<dbReference type="eggNOG" id="COG2204">
    <property type="taxonomic scope" value="Bacteria"/>
</dbReference>
<protein>
    <submittedName>
        <fullName evidence="4">Response receiver</fullName>
    </submittedName>
</protein>
<accession>Q39RI0</accession>
<dbReference type="InterPro" id="IPR011006">
    <property type="entry name" value="CheY-like_superfamily"/>
</dbReference>
<dbReference type="EMBL" id="CP000148">
    <property type="protein sequence ID" value="ABB33144.1"/>
    <property type="molecule type" value="Genomic_DNA"/>
</dbReference>
<gene>
    <name evidence="4" type="ordered locus">Gmet_2926</name>
</gene>
<evidence type="ECO:0000313" key="4">
    <source>
        <dbReference type="EMBL" id="ABB33144.1"/>
    </source>
</evidence>
<dbReference type="AlphaFoldDB" id="Q39RI0"/>
<dbReference type="Gene3D" id="3.40.50.2300">
    <property type="match status" value="1"/>
</dbReference>
<dbReference type="PROSITE" id="PS50110">
    <property type="entry name" value="RESPONSE_REGULATORY"/>
    <property type="match status" value="1"/>
</dbReference>
<proteinExistence type="predicted"/>
<dbReference type="InterPro" id="IPR001789">
    <property type="entry name" value="Sig_transdc_resp-reg_receiver"/>
</dbReference>
<evidence type="ECO:0000256" key="2">
    <source>
        <dbReference type="PROSITE-ProRule" id="PRU00169"/>
    </source>
</evidence>
<reference evidence="4" key="1">
    <citation type="submission" date="2005-10" db="EMBL/GenBank/DDBJ databases">
        <title>Complete sequence of Geobacter metallireducens GS-15.</title>
        <authorList>
            <consortium name="US DOE Joint Genome Institute"/>
            <person name="Copeland A."/>
            <person name="Lucas S."/>
            <person name="Lapidus A."/>
            <person name="Barry K."/>
            <person name="Detter J.C."/>
            <person name="Glavina T."/>
            <person name="Hammon N."/>
            <person name="Israni S."/>
            <person name="Pitluck S."/>
            <person name="Di Bartolo G."/>
            <person name="Chain P."/>
            <person name="Schmutz J."/>
            <person name="Larimer F."/>
            <person name="Land M."/>
            <person name="Kyrpides N."/>
            <person name="Ivanova N."/>
            <person name="Richardson P."/>
        </authorList>
    </citation>
    <scope>NUCLEOTIDE SEQUENCE [LARGE SCALE GENOMIC DNA]</scope>
    <source>
        <strain evidence="4">GS-15</strain>
    </source>
</reference>
<dbReference type="Proteomes" id="UP000007073">
    <property type="component" value="Chromosome"/>
</dbReference>
<dbReference type="HOGENOM" id="CLU_1903696_0_0_7"/>
<evidence type="ECO:0000313" key="5">
    <source>
        <dbReference type="Proteomes" id="UP000007073"/>
    </source>
</evidence>
<keyword evidence="5" id="KW-1185">Reference proteome</keyword>
<dbReference type="PANTHER" id="PTHR44591:SF20">
    <property type="entry name" value="PROTEIN PILH"/>
    <property type="match status" value="1"/>
</dbReference>
<dbReference type="STRING" id="269799.Gmet_2926"/>
<dbReference type="SUPFAM" id="SSF52172">
    <property type="entry name" value="CheY-like"/>
    <property type="match status" value="1"/>
</dbReference>
<evidence type="ECO:0000259" key="3">
    <source>
        <dbReference type="PROSITE" id="PS50110"/>
    </source>
</evidence>
<dbReference type="Pfam" id="PF00072">
    <property type="entry name" value="Response_reg"/>
    <property type="match status" value="1"/>
</dbReference>
<dbReference type="KEGG" id="gme:Gmet_2926"/>
<keyword evidence="1" id="KW-0597">Phosphoprotein</keyword>
<dbReference type="RefSeq" id="WP_004512862.1">
    <property type="nucleotide sequence ID" value="NC_007517.1"/>
</dbReference>
<comment type="caution">
    <text evidence="2">Lacks conserved residue(s) required for the propagation of feature annotation.</text>
</comment>